<proteinExistence type="predicted"/>
<name>A0A9K3CWH2_9EUKA</name>
<comment type="caution">
    <text evidence="5">The sequence shown here is derived from an EMBL/GenBank/DDBJ whole genome shotgun (WGS) entry which is preliminary data.</text>
</comment>
<dbReference type="AlphaFoldDB" id="A0A9K3CWH2"/>
<feature type="compositionally biased region" description="Basic residues" evidence="3">
    <location>
        <begin position="1"/>
        <end position="17"/>
    </location>
</feature>
<keyword evidence="6" id="KW-1185">Reference proteome</keyword>
<dbReference type="OrthoDB" id="10266128at2759"/>
<evidence type="ECO:0000256" key="3">
    <source>
        <dbReference type="SAM" id="MobiDB-lite"/>
    </source>
</evidence>
<sequence>MALGRPSKKYKGKRQKIKDKVKIRAKVAESHRQARKASRKFAATGRVRKEVDPGVPNNHPFKAQILAEMEKQKLIAKEEAEAKRAACTKAAKARKAAKASKGASQ</sequence>
<dbReference type="GO" id="GO:0005634">
    <property type="term" value="C:nucleus"/>
    <property type="evidence" value="ECO:0007669"/>
    <property type="project" value="UniProtKB-SubCell"/>
</dbReference>
<evidence type="ECO:0000313" key="6">
    <source>
        <dbReference type="Proteomes" id="UP000265618"/>
    </source>
</evidence>
<feature type="region of interest" description="Disordered" evidence="3">
    <location>
        <begin position="1"/>
        <end position="43"/>
    </location>
</feature>
<reference evidence="5 6" key="1">
    <citation type="journal article" date="2018" name="PLoS ONE">
        <title>The draft genome of Kipferlia bialata reveals reductive genome evolution in fornicate parasites.</title>
        <authorList>
            <person name="Tanifuji G."/>
            <person name="Takabayashi S."/>
            <person name="Kume K."/>
            <person name="Takagi M."/>
            <person name="Nakayama T."/>
            <person name="Kamikawa R."/>
            <person name="Inagaki Y."/>
            <person name="Hashimoto T."/>
        </authorList>
    </citation>
    <scope>NUCLEOTIDE SEQUENCE [LARGE SCALE GENOMIC DNA]</scope>
    <source>
        <strain evidence="5">NY0173</strain>
    </source>
</reference>
<protein>
    <recommendedName>
        <fullName evidence="4">Guanine nucleotide-binding protein-like 3 N-terminal domain-containing protein</fullName>
    </recommendedName>
</protein>
<dbReference type="InterPro" id="IPR014813">
    <property type="entry name" value="Gnl3_N_dom"/>
</dbReference>
<dbReference type="Proteomes" id="UP000265618">
    <property type="component" value="Unassembled WGS sequence"/>
</dbReference>
<feature type="domain" description="Guanine nucleotide-binding protein-like 3 N-terminal" evidence="4">
    <location>
        <begin position="18"/>
        <end position="93"/>
    </location>
</feature>
<organism evidence="5 6">
    <name type="scientific">Kipferlia bialata</name>
    <dbReference type="NCBI Taxonomy" id="797122"/>
    <lineage>
        <taxon>Eukaryota</taxon>
        <taxon>Metamonada</taxon>
        <taxon>Carpediemonas-like organisms</taxon>
        <taxon>Kipferlia</taxon>
    </lineage>
</organism>
<evidence type="ECO:0000259" key="4">
    <source>
        <dbReference type="Pfam" id="PF08701"/>
    </source>
</evidence>
<dbReference type="EMBL" id="BDIP01001375">
    <property type="protein sequence ID" value="GIQ84272.1"/>
    <property type="molecule type" value="Genomic_DNA"/>
</dbReference>
<comment type="subcellular location">
    <subcellularLocation>
        <location evidence="1">Nucleus</location>
    </subcellularLocation>
</comment>
<evidence type="ECO:0000256" key="2">
    <source>
        <dbReference type="ARBA" id="ARBA00023242"/>
    </source>
</evidence>
<evidence type="ECO:0000256" key="1">
    <source>
        <dbReference type="ARBA" id="ARBA00004123"/>
    </source>
</evidence>
<dbReference type="Pfam" id="PF08701">
    <property type="entry name" value="GN3L_Grn1"/>
    <property type="match status" value="1"/>
</dbReference>
<gene>
    <name evidence="5" type="ORF">KIPB_005731</name>
</gene>
<evidence type="ECO:0000313" key="5">
    <source>
        <dbReference type="EMBL" id="GIQ84272.1"/>
    </source>
</evidence>
<accession>A0A9K3CWH2</accession>
<feature type="compositionally biased region" description="Basic and acidic residues" evidence="3">
    <location>
        <begin position="18"/>
        <end position="32"/>
    </location>
</feature>
<keyword evidence="2" id="KW-0539">Nucleus</keyword>